<organism evidence="1 2">
    <name type="scientific">Variovorax boronicumulans</name>
    <dbReference type="NCBI Taxonomy" id="436515"/>
    <lineage>
        <taxon>Bacteria</taxon>
        <taxon>Pseudomonadati</taxon>
        <taxon>Pseudomonadota</taxon>
        <taxon>Betaproteobacteria</taxon>
        <taxon>Burkholderiales</taxon>
        <taxon>Comamonadaceae</taxon>
        <taxon>Variovorax</taxon>
    </lineage>
</organism>
<accession>A0AAW8CX88</accession>
<reference evidence="1" key="1">
    <citation type="submission" date="2023-07" db="EMBL/GenBank/DDBJ databases">
        <title>Sorghum-associated microbial communities from plants grown in Nebraska, USA.</title>
        <authorList>
            <person name="Schachtman D."/>
        </authorList>
    </citation>
    <scope>NUCLEOTIDE SEQUENCE</scope>
    <source>
        <strain evidence="1">DS3754</strain>
    </source>
</reference>
<dbReference type="Gene3D" id="1.25.40.10">
    <property type="entry name" value="Tetratricopeptide repeat domain"/>
    <property type="match status" value="2"/>
</dbReference>
<dbReference type="EMBL" id="JAUSRD010000003">
    <property type="protein sequence ID" value="MDP9892501.1"/>
    <property type="molecule type" value="Genomic_DNA"/>
</dbReference>
<dbReference type="SMART" id="SM00028">
    <property type="entry name" value="TPR"/>
    <property type="match status" value="7"/>
</dbReference>
<evidence type="ECO:0000313" key="2">
    <source>
        <dbReference type="Proteomes" id="UP001242045"/>
    </source>
</evidence>
<dbReference type="AlphaFoldDB" id="A0AAW8CX88"/>
<evidence type="ECO:0000313" key="1">
    <source>
        <dbReference type="EMBL" id="MDP9892501.1"/>
    </source>
</evidence>
<dbReference type="Proteomes" id="UP001242045">
    <property type="component" value="Unassembled WGS sequence"/>
</dbReference>
<gene>
    <name evidence="1" type="ORF">J2W31_001606</name>
</gene>
<dbReference type="InterPro" id="IPR011990">
    <property type="entry name" value="TPR-like_helical_dom_sf"/>
</dbReference>
<proteinExistence type="predicted"/>
<dbReference type="SUPFAM" id="SSF48452">
    <property type="entry name" value="TPR-like"/>
    <property type="match status" value="2"/>
</dbReference>
<dbReference type="InterPro" id="IPR019734">
    <property type="entry name" value="TPR_rpt"/>
</dbReference>
<protein>
    <submittedName>
        <fullName evidence="1">Tetratricopeptide (TPR) repeat protein</fullName>
    </submittedName>
</protein>
<sequence>MSTTNAAEAAALARIAEAEQVIDRLHAANDPLLEEHLYEAWLRKGEALAQLGRHAERVEICDALIAHADAAPAGRALWIVQAFNAKGLAWRAIGKAKPEIEAYEEVERRFADATTPEVRTWVAHAAFQRAVVAGSLGGAFAKVDMVRNCEDIVSHYANDAPEATREIVARARIWRAELLADLDYPASSREAFDGIWQDLAYAPEPSVAARVGHARINQAMGLAEAGRRVEEAIPMLDEVLAAYAGDPREALREVHARAGFLRADMLDDAGEYALALAACDDVLAAHLADELPGVALRACRAMALKTHVLFRLERDDEVPAVRSALIARFGHHTGAEIEELMAEVMCRTAYDAEEPEDVLPVCDAFDARFGNSTLVPVRRWVARAGMARGQALRDIGRSEDAAATFAAVHARFGRHTGETDAALLLTAARGAMAGASVLRGAGRNDEAIALYEAAASGVDAGASQALREEAVHARLQIMALRNEPAAVQAPMLNALAADFGRDAVPELRRQVVDALYSHAHELREAEAFEEAIAAYDRLLALTADESDAQVLQIVASALLNKGYLLLKLVDRPAEALVVYDEIVARFRNITSESMRDTLSKAAASRQTCLVTLDKLSGADFGGDFPDLPVDKLDEIRATITRGYELGEAGKQREGIALTDQVLAEHIEASHPELRNQCSRALTNKTYMLQQLGQLERVIACAEEMDTRYGEELSMSIQERVALCLGYKSAALDKLGRHEEEQAVYSDIIARWASSDVIDLRRRVARAFYCQGLTHKQAGDTEAALESYARLLGRDGHAKDVTLQLWVAKAMIDQASVLGQQGDQAGRAEVYKTLIDRFGSSTDAQLRERVINASERLAEAYGKLGQHEQEYTTIRDTLRRFGTQMPEAQKARLSHRLGPMTLGRFARKLIERVKGIKN</sequence>
<dbReference type="RefSeq" id="WP_307684395.1">
    <property type="nucleotide sequence ID" value="NZ_JAUSRD010000003.1"/>
</dbReference>
<name>A0AAW8CX88_9BURK</name>
<comment type="caution">
    <text evidence="1">The sequence shown here is derived from an EMBL/GenBank/DDBJ whole genome shotgun (WGS) entry which is preliminary data.</text>
</comment>